<keyword evidence="3" id="KW-0716">Sensory transduction</keyword>
<keyword evidence="12" id="KW-1185">Reference proteome</keyword>
<evidence type="ECO:0000313" key="13">
    <source>
        <dbReference type="RefSeq" id="XP_054826001.1"/>
    </source>
</evidence>
<dbReference type="FunFam" id="1.20.1070.10:FF:000001">
    <property type="entry name" value="Olfactory receptor"/>
    <property type="match status" value="1"/>
</dbReference>
<evidence type="ECO:0000256" key="6">
    <source>
        <dbReference type="ARBA" id="ARBA00022989"/>
    </source>
</evidence>
<evidence type="ECO:0000256" key="9">
    <source>
        <dbReference type="RuleBase" id="RU000688"/>
    </source>
</evidence>
<dbReference type="Pfam" id="PF13853">
    <property type="entry name" value="7tm_4"/>
    <property type="match status" value="1"/>
</dbReference>
<evidence type="ECO:0000313" key="12">
    <source>
        <dbReference type="Proteomes" id="UP001190640"/>
    </source>
</evidence>
<sequence length="458" mass="52337">MIISGISEEITPRQLEEVLCQWFKENGIQVEREEIERAHRLFRKQRGGEPRQVIIAFAREKLKEEVFQVLRRVKDLKFEGNKAFVSHDFSQDTLQEKRLLKPFAQRLYKEGIDFTWGYPVTLIVFRDGKRYRAGIQQRSYAPVYMALENGNQTGITKFHFHPFSTVPEMQLLIFWTFLILFLLSLFGNSAVVFIVHTDRSLHTPMYFFLANLAVLEIAYSFVIAPLTLVNLASVRKASISLTGCGTQMFFFIFLGGADCVLLSVMAYDRYVAICHPLRYTVIMNWTVCGSLVAGTLTMSSLFGIQLSVLILRLPFCGNNEINHFFCDFPAVLKLACSDTHVHQVTLFIISAVILTIPFLLICISYAFIVTAIFRIRSVAGRKRAFSTCSSHLMVVFLQYSCGSLIYLRPSSSYTPEEGRVVSVVYTFITPVLNPLIYSMRNKELKNALRKTLKKKVLP</sequence>
<keyword evidence="9" id="KW-0297">G-protein coupled receptor</keyword>
<keyword evidence="8 9" id="KW-0807">Transducer</keyword>
<keyword evidence="7 10" id="KW-0472">Membrane</keyword>
<dbReference type="PROSITE" id="PS00237">
    <property type="entry name" value="G_PROTEIN_RECEP_F1_1"/>
    <property type="match status" value="1"/>
</dbReference>
<feature type="transmembrane region" description="Helical" evidence="10">
    <location>
        <begin position="207"/>
        <end position="228"/>
    </location>
</feature>
<dbReference type="InterPro" id="IPR000276">
    <property type="entry name" value="GPCR_Rhodpsn"/>
</dbReference>
<keyword evidence="9" id="KW-0675">Receptor</keyword>
<evidence type="ECO:0000256" key="8">
    <source>
        <dbReference type="ARBA" id="ARBA00023224"/>
    </source>
</evidence>
<organism evidence="12 13">
    <name type="scientific">Eublepharis macularius</name>
    <name type="common">Leopard gecko</name>
    <name type="synonym">Cyrtodactylus macularius</name>
    <dbReference type="NCBI Taxonomy" id="481883"/>
    <lineage>
        <taxon>Eukaryota</taxon>
        <taxon>Metazoa</taxon>
        <taxon>Chordata</taxon>
        <taxon>Craniata</taxon>
        <taxon>Vertebrata</taxon>
        <taxon>Euteleostomi</taxon>
        <taxon>Lepidosauria</taxon>
        <taxon>Squamata</taxon>
        <taxon>Bifurcata</taxon>
        <taxon>Gekkota</taxon>
        <taxon>Eublepharidae</taxon>
        <taxon>Eublepharinae</taxon>
        <taxon>Eublepharis</taxon>
    </lineage>
</organism>
<feature type="transmembrane region" description="Helical" evidence="10">
    <location>
        <begin position="419"/>
        <end position="439"/>
    </location>
</feature>
<evidence type="ECO:0000256" key="2">
    <source>
        <dbReference type="ARBA" id="ARBA00022475"/>
    </source>
</evidence>
<evidence type="ECO:0000256" key="7">
    <source>
        <dbReference type="ARBA" id="ARBA00023136"/>
    </source>
</evidence>
<dbReference type="InterPro" id="IPR000725">
    <property type="entry name" value="Olfact_rcpt"/>
</dbReference>
<protein>
    <submittedName>
        <fullName evidence="13">Olfactory receptor 10V1-like</fullName>
    </submittedName>
</protein>
<dbReference type="SUPFAM" id="SSF81321">
    <property type="entry name" value="Family A G protein-coupled receptor-like"/>
    <property type="match status" value="1"/>
</dbReference>
<reference evidence="13" key="1">
    <citation type="submission" date="2025-08" db="UniProtKB">
        <authorList>
            <consortium name="RefSeq"/>
        </authorList>
    </citation>
    <scope>IDENTIFICATION</scope>
    <source>
        <tissue evidence="13">Blood</tissue>
    </source>
</reference>
<feature type="transmembrane region" description="Helical" evidence="10">
    <location>
        <begin position="172"/>
        <end position="195"/>
    </location>
</feature>
<evidence type="ECO:0000256" key="5">
    <source>
        <dbReference type="ARBA" id="ARBA00022725"/>
    </source>
</evidence>
<keyword evidence="5" id="KW-0552">Olfaction</keyword>
<evidence type="ECO:0000256" key="4">
    <source>
        <dbReference type="ARBA" id="ARBA00022692"/>
    </source>
</evidence>
<proteinExistence type="inferred from homology"/>
<evidence type="ECO:0000256" key="3">
    <source>
        <dbReference type="ARBA" id="ARBA00022606"/>
    </source>
</evidence>
<feature type="domain" description="G-protein coupled receptors family 1 profile" evidence="11">
    <location>
        <begin position="187"/>
        <end position="437"/>
    </location>
</feature>
<dbReference type="SMART" id="SM01381">
    <property type="entry name" value="7TM_GPCR_Srsx"/>
    <property type="match status" value="1"/>
</dbReference>
<dbReference type="Gene3D" id="3.30.70.1820">
    <property type="entry name" value="L1 transposable element, RRM domain"/>
    <property type="match status" value="1"/>
</dbReference>
<evidence type="ECO:0000259" key="11">
    <source>
        <dbReference type="PROSITE" id="PS50262"/>
    </source>
</evidence>
<dbReference type="InterPro" id="IPR017452">
    <property type="entry name" value="GPCR_Rhodpsn_7TM"/>
</dbReference>
<keyword evidence="6 10" id="KW-1133">Transmembrane helix</keyword>
<feature type="transmembrane region" description="Helical" evidence="10">
    <location>
        <begin position="385"/>
        <end position="407"/>
    </location>
</feature>
<name>A0AA97IUU1_EUBMA</name>
<feature type="transmembrane region" description="Helical" evidence="10">
    <location>
        <begin position="248"/>
        <end position="267"/>
    </location>
</feature>
<dbReference type="GO" id="GO:0005886">
    <property type="term" value="C:plasma membrane"/>
    <property type="evidence" value="ECO:0007669"/>
    <property type="project" value="UniProtKB-SubCell"/>
</dbReference>
<dbReference type="GO" id="GO:0004930">
    <property type="term" value="F:G protein-coupled receptor activity"/>
    <property type="evidence" value="ECO:0007669"/>
    <property type="project" value="UniProtKB-KW"/>
</dbReference>
<feature type="transmembrane region" description="Helical" evidence="10">
    <location>
        <begin position="279"/>
        <end position="304"/>
    </location>
</feature>
<dbReference type="PROSITE" id="PS50262">
    <property type="entry name" value="G_PROTEIN_RECEP_F1_2"/>
    <property type="match status" value="1"/>
</dbReference>
<dbReference type="PRINTS" id="PR00237">
    <property type="entry name" value="GPCRRHODOPSN"/>
</dbReference>
<dbReference type="Gene3D" id="1.20.1070.10">
    <property type="entry name" value="Rhodopsin 7-helix transmembrane proteins"/>
    <property type="match status" value="1"/>
</dbReference>
<dbReference type="AlphaFoldDB" id="A0AA97IUU1"/>
<evidence type="ECO:0000256" key="1">
    <source>
        <dbReference type="ARBA" id="ARBA00004651"/>
    </source>
</evidence>
<gene>
    <name evidence="13" type="primary">LOC129323487</name>
</gene>
<dbReference type="PRINTS" id="PR00245">
    <property type="entry name" value="OLFACTORYR"/>
</dbReference>
<comment type="similarity">
    <text evidence="9">Belongs to the G-protein coupled receptor 1 family.</text>
</comment>
<dbReference type="PANTHER" id="PTHR26453">
    <property type="entry name" value="OLFACTORY RECEPTOR"/>
    <property type="match status" value="1"/>
</dbReference>
<dbReference type="Proteomes" id="UP001190640">
    <property type="component" value="Chromosome 2"/>
</dbReference>
<keyword evidence="2" id="KW-1003">Cell membrane</keyword>
<dbReference type="GO" id="GO:0004984">
    <property type="term" value="F:olfactory receptor activity"/>
    <property type="evidence" value="ECO:0007669"/>
    <property type="project" value="InterPro"/>
</dbReference>
<keyword evidence="4 9" id="KW-0812">Transmembrane</keyword>
<comment type="subcellular location">
    <subcellularLocation>
        <location evidence="1">Cell membrane</location>
        <topology evidence="1">Multi-pass membrane protein</topology>
    </subcellularLocation>
</comment>
<feature type="transmembrane region" description="Helical" evidence="10">
    <location>
        <begin position="347"/>
        <end position="373"/>
    </location>
</feature>
<accession>A0AA97IUU1</accession>
<dbReference type="KEGG" id="emc:129323487"/>
<dbReference type="CDD" id="cd15225">
    <property type="entry name" value="7tmA_OR10A-like"/>
    <property type="match status" value="1"/>
</dbReference>
<dbReference type="RefSeq" id="XP_054826001.1">
    <property type="nucleotide sequence ID" value="XM_054970026.1"/>
</dbReference>
<dbReference type="GeneID" id="129323487"/>
<evidence type="ECO:0000256" key="10">
    <source>
        <dbReference type="SAM" id="Phobius"/>
    </source>
</evidence>